<dbReference type="InterPro" id="IPR037066">
    <property type="entry name" value="Plug_dom_sf"/>
</dbReference>
<name>A0A290QDF8_9BACT</name>
<dbReference type="SUPFAM" id="SSF56935">
    <property type="entry name" value="Porins"/>
    <property type="match status" value="1"/>
</dbReference>
<dbReference type="Proteomes" id="UP000217265">
    <property type="component" value="Chromosome"/>
</dbReference>
<evidence type="ECO:0000256" key="2">
    <source>
        <dbReference type="ARBA" id="ARBA00023136"/>
    </source>
</evidence>
<gene>
    <name evidence="6" type="ORF">CMV30_04985</name>
</gene>
<keyword evidence="2" id="KW-0472">Membrane</keyword>
<dbReference type="InterPro" id="IPR036942">
    <property type="entry name" value="Beta-barrel_TonB_sf"/>
</dbReference>
<evidence type="ECO:0000256" key="3">
    <source>
        <dbReference type="ARBA" id="ARBA00023237"/>
    </source>
</evidence>
<dbReference type="AlphaFoldDB" id="A0A290QDF8"/>
<accession>A0A290QDF8</accession>
<keyword evidence="4" id="KW-0732">Signal</keyword>
<feature type="chain" id="PRO_5012064024" description="TonB-dependent receptor plug domain-containing protein" evidence="4">
    <location>
        <begin position="38"/>
        <end position="1178"/>
    </location>
</feature>
<dbReference type="Pfam" id="PF13620">
    <property type="entry name" value="CarboxypepD_reg"/>
    <property type="match status" value="1"/>
</dbReference>
<reference evidence="6" key="1">
    <citation type="submission" date="2017-09" db="EMBL/GenBank/DDBJ databases">
        <title>Complete genome sequence of Verrucomicrobial strain HZ-65, isolated from freshwater.</title>
        <authorList>
            <person name="Choi A."/>
        </authorList>
    </citation>
    <scope>NUCLEOTIDE SEQUENCE [LARGE SCALE GENOMIC DNA]</scope>
    <source>
        <strain evidence="6">HZ-65</strain>
    </source>
</reference>
<dbReference type="KEGG" id="vbh:CMV30_04985"/>
<dbReference type="RefSeq" id="WP_096054990.1">
    <property type="nucleotide sequence ID" value="NZ_CP023344.1"/>
</dbReference>
<proteinExistence type="predicted"/>
<dbReference type="SUPFAM" id="SSF49452">
    <property type="entry name" value="Starch-binding domain-like"/>
    <property type="match status" value="1"/>
</dbReference>
<keyword evidence="3" id="KW-0998">Cell outer membrane</keyword>
<sequence>MNYHSPVRATATNRPRSVTARKLAMLLAAMAASSQLAPTPVVAQAAATGSIQGRVMNAANGMYLNNARVTVEGTSIETFTNEFGDFSLNDIPAGQVTIRTSYTGQEPQVTKVTVEAGKTATQNISFNAEQSTTGEDGTIVLNEFVVASDRFKNAQELATNEERYSTNIKNVVSTDSLGFVPGGNVGEFVKYLPGVQVGYGGSTTVNPSTASSIEVRGFGSDQTTILIDGLPVSSANAGGLTRETGLDTLSINNASRIEVIKVATPDMPAEAAGGTINLITKSAFEYAKPTTTVSLYLTANSEDLKFSKQQGPTDEKSYHILPSARVSVAIPLSEKLGLTVSLSSDNQYAPTNTVAADWTRIPTFFDNTALGGQTGTPVTNAKGESASLANPYLGKTTTSEYAWADYRLSGNIKLDWKPFTGLIINTNINYSSYEGYSTRRALEVSASSPMDWGPDYTVGRLASVTNGTTTTYRGPGNTARMTVEGFDKIGDTIAAYLKFRYNKGPFSLDGQASTSISNLDYVDIDNGHFSQIEMNLRDVGQVRFDGINNGVPALTTITKFDGSTVDHTSISSWTNATVDAGILDNHSQGTRDLYNINLRYQLDFLPFDLAVKTGFSRDERKDDQWGRGGAKYRYVGPNGLDTNGNGTPALTAEQLLDPNGRRSPGYGLPAQEWSSVYTLHKLYADNPSWFSDTATIGLQASNLRAQLTNTKHIKETNDAYYAMAESKLFDNRLNITVGGRQTNRKRVANQSVVDTKWNYVKNPDGSVYTDATFREGVKIDYSNAREYDPNLPNSTTYTTINDFNYTDPAYGLLAKFAAVGAIHPGHVLYGPNNTTGNPTQANTSNNLEAVRLAYGTKPIIAEAKDPVVPQVQLSYRVTDSLTAKMAWSREVALPRLESSVGGILTNTFSINEFVDPVEIAQNSGADGRITMSNAGLDPQTTQSWNFELGYYFSKGGKISVSYYYKEIENVWEAIVVPPSDASYALLLNSIGLDPALYPNYVVSSTINGSRNSTNTGYEIDIRQNLEFLGRYGRYFNIFANYSHKDTKRSAPSNSVVQILADSADDTYNGGITFATSRFQLALRGNYIAENLQRTTSSIVFNGVPVAAYDYTPEEFRVNVQADYTISKRYSFFLSANNVLNSDRKVQYRDAAYITPDYASTRNLTTFGVTITTGINAKF</sequence>
<evidence type="ECO:0000313" key="7">
    <source>
        <dbReference type="Proteomes" id="UP000217265"/>
    </source>
</evidence>
<dbReference type="OrthoDB" id="176368at2"/>
<protein>
    <recommendedName>
        <fullName evidence="5">TonB-dependent receptor plug domain-containing protein</fullName>
    </recommendedName>
</protein>
<dbReference type="Gene3D" id="2.40.170.20">
    <property type="entry name" value="TonB-dependent receptor, beta-barrel domain"/>
    <property type="match status" value="1"/>
</dbReference>
<evidence type="ECO:0000256" key="1">
    <source>
        <dbReference type="ARBA" id="ARBA00004442"/>
    </source>
</evidence>
<dbReference type="Gene3D" id="2.60.40.1120">
    <property type="entry name" value="Carboxypeptidase-like, regulatory domain"/>
    <property type="match status" value="1"/>
</dbReference>
<dbReference type="GO" id="GO:0009279">
    <property type="term" value="C:cell outer membrane"/>
    <property type="evidence" value="ECO:0007669"/>
    <property type="project" value="UniProtKB-SubCell"/>
</dbReference>
<dbReference type="PANTHER" id="PTHR40980:SF4">
    <property type="entry name" value="TONB-DEPENDENT RECEPTOR-LIKE BETA-BARREL DOMAIN-CONTAINING PROTEIN"/>
    <property type="match status" value="1"/>
</dbReference>
<dbReference type="GO" id="GO:0030246">
    <property type="term" value="F:carbohydrate binding"/>
    <property type="evidence" value="ECO:0007669"/>
    <property type="project" value="InterPro"/>
</dbReference>
<comment type="subcellular location">
    <subcellularLocation>
        <location evidence="1">Cell outer membrane</location>
    </subcellularLocation>
</comment>
<feature type="signal peptide" evidence="4">
    <location>
        <begin position="1"/>
        <end position="37"/>
    </location>
</feature>
<dbReference type="InterPro" id="IPR013784">
    <property type="entry name" value="Carb-bd-like_fold"/>
</dbReference>
<organism evidence="6 7">
    <name type="scientific">Nibricoccus aquaticus</name>
    <dbReference type="NCBI Taxonomy" id="2576891"/>
    <lineage>
        <taxon>Bacteria</taxon>
        <taxon>Pseudomonadati</taxon>
        <taxon>Verrucomicrobiota</taxon>
        <taxon>Opitutia</taxon>
        <taxon>Opitutales</taxon>
        <taxon>Opitutaceae</taxon>
        <taxon>Nibricoccus</taxon>
    </lineage>
</organism>
<dbReference type="InterPro" id="IPR012910">
    <property type="entry name" value="Plug_dom"/>
</dbReference>
<keyword evidence="7" id="KW-1185">Reference proteome</keyword>
<dbReference type="EMBL" id="CP023344">
    <property type="protein sequence ID" value="ATC63358.1"/>
    <property type="molecule type" value="Genomic_DNA"/>
</dbReference>
<dbReference type="Pfam" id="PF07715">
    <property type="entry name" value="Plug"/>
    <property type="match status" value="1"/>
</dbReference>
<dbReference type="Gene3D" id="2.170.130.10">
    <property type="entry name" value="TonB-dependent receptor, plug domain"/>
    <property type="match status" value="1"/>
</dbReference>
<evidence type="ECO:0000313" key="6">
    <source>
        <dbReference type="EMBL" id="ATC63358.1"/>
    </source>
</evidence>
<evidence type="ECO:0000256" key="4">
    <source>
        <dbReference type="SAM" id="SignalP"/>
    </source>
</evidence>
<dbReference type="PANTHER" id="PTHR40980">
    <property type="entry name" value="PLUG DOMAIN-CONTAINING PROTEIN"/>
    <property type="match status" value="1"/>
</dbReference>
<feature type="domain" description="TonB-dependent receptor plug" evidence="5">
    <location>
        <begin position="167"/>
        <end position="275"/>
    </location>
</feature>
<evidence type="ECO:0000259" key="5">
    <source>
        <dbReference type="Pfam" id="PF07715"/>
    </source>
</evidence>